<keyword evidence="3 12" id="KW-0820">tRNA-binding</keyword>
<dbReference type="GO" id="GO:0005737">
    <property type="term" value="C:cytoplasm"/>
    <property type="evidence" value="ECO:0007669"/>
    <property type="project" value="UniProtKB-SubCell"/>
</dbReference>
<dbReference type="HAMAP" id="MF_00847">
    <property type="entry name" value="EttA"/>
    <property type="match status" value="1"/>
</dbReference>
<gene>
    <name evidence="12" type="primary">ettA</name>
    <name evidence="14" type="ORF">C7435_1519</name>
</gene>
<dbReference type="GO" id="GO:0016887">
    <property type="term" value="F:ATP hydrolysis activity"/>
    <property type="evidence" value="ECO:0007669"/>
    <property type="project" value="UniProtKB-UniRule"/>
</dbReference>
<dbReference type="EC" id="3.6.1.-" evidence="12"/>
<dbReference type="InterPro" id="IPR003593">
    <property type="entry name" value="AAA+_ATPase"/>
</dbReference>
<accession>A0A495DFT9</accession>
<evidence type="ECO:0000256" key="2">
    <source>
        <dbReference type="ARBA" id="ARBA00022490"/>
    </source>
</evidence>
<evidence type="ECO:0000256" key="7">
    <source>
        <dbReference type="ARBA" id="ARBA00022801"/>
    </source>
</evidence>
<dbReference type="GO" id="GO:0043022">
    <property type="term" value="F:ribosome binding"/>
    <property type="evidence" value="ECO:0007669"/>
    <property type="project" value="UniProtKB-UniRule"/>
</dbReference>
<keyword evidence="7 12" id="KW-0378">Hydrolase</keyword>
<keyword evidence="8 12" id="KW-0067">ATP-binding</keyword>
<comment type="domain">
    <text evidence="12">The P-site tRNA interaction motif (PtIM domain) probably interacts with the P-site tRNA(fMet) as well as the 23S rRNA.</text>
</comment>
<dbReference type="InterPro" id="IPR022374">
    <property type="entry name" value="EttA"/>
</dbReference>
<evidence type="ECO:0000256" key="5">
    <source>
        <dbReference type="ARBA" id="ARBA00022737"/>
    </source>
</evidence>
<dbReference type="PANTHER" id="PTHR43858:SF1">
    <property type="entry name" value="ABC TRANSPORTER-RELATED PROTEIN"/>
    <property type="match status" value="1"/>
</dbReference>
<feature type="binding site" evidence="12">
    <location>
        <begin position="356"/>
        <end position="363"/>
    </location>
    <ligand>
        <name>ATP</name>
        <dbReference type="ChEBI" id="CHEBI:30616"/>
        <label>2</label>
    </ligand>
</feature>
<keyword evidence="5 12" id="KW-0677">Repeat</keyword>
<comment type="domain">
    <text evidence="12">The arm domain is inserted in the first ABC transporter domain. Probably contacts ribosomal protein L1.</text>
</comment>
<feature type="region of interest" description="PtIM" evidence="12">
    <location>
        <begin position="242"/>
        <end position="322"/>
    </location>
</feature>
<dbReference type="OrthoDB" id="7623913at2"/>
<name>A0A495DFT9_9PROT</name>
<feature type="domain" description="ABC transporter" evidence="13">
    <location>
        <begin position="324"/>
        <end position="541"/>
    </location>
</feature>
<comment type="function">
    <text evidence="12">A translation factor that gates the progression of the 70S ribosomal initiation complex (IC, containing tRNA(fMet) in the P-site) into the translation elongation cycle by using a mechanism sensitive to the ATP/ADP ratio. Binds to the 70S ribosome E-site where it modulates the state of the translating ribosome during subunit translocation. ATP hydrolysis probably frees it from the ribosome, which can enter the elongation phase.</text>
</comment>
<dbReference type="GO" id="GO:0006412">
    <property type="term" value="P:translation"/>
    <property type="evidence" value="ECO:0007669"/>
    <property type="project" value="UniProtKB-KW"/>
</dbReference>
<dbReference type="GO" id="GO:0045900">
    <property type="term" value="P:negative regulation of translational elongation"/>
    <property type="evidence" value="ECO:0007669"/>
    <property type="project" value="UniProtKB-UniRule"/>
</dbReference>
<dbReference type="Gene3D" id="3.40.50.300">
    <property type="entry name" value="P-loop containing nucleotide triphosphate hydrolases"/>
    <property type="match status" value="2"/>
</dbReference>
<evidence type="ECO:0000313" key="15">
    <source>
        <dbReference type="Proteomes" id="UP000273675"/>
    </source>
</evidence>
<dbReference type="GO" id="GO:0019843">
    <property type="term" value="F:rRNA binding"/>
    <property type="evidence" value="ECO:0007669"/>
    <property type="project" value="UniProtKB-UniRule"/>
</dbReference>
<dbReference type="InterPro" id="IPR003439">
    <property type="entry name" value="ABC_transporter-like_ATP-bd"/>
</dbReference>
<evidence type="ECO:0000259" key="13">
    <source>
        <dbReference type="PROSITE" id="PS50893"/>
    </source>
</evidence>
<organism evidence="14 15">
    <name type="scientific">Maricaulis maris</name>
    <dbReference type="NCBI Taxonomy" id="74318"/>
    <lineage>
        <taxon>Bacteria</taxon>
        <taxon>Pseudomonadati</taxon>
        <taxon>Pseudomonadota</taxon>
        <taxon>Alphaproteobacteria</taxon>
        <taxon>Maricaulales</taxon>
        <taxon>Maricaulaceae</taxon>
        <taxon>Maricaulis</taxon>
    </lineage>
</organism>
<dbReference type="InterPro" id="IPR032781">
    <property type="entry name" value="ABC_tran_Xtn"/>
</dbReference>
<protein>
    <recommendedName>
        <fullName evidence="12">Energy-dependent translational throttle protein EttA</fullName>
        <ecNumber evidence="12">3.6.1.-</ecNumber>
    </recommendedName>
    <alternativeName>
        <fullName evidence="12">Translational regulatory factor EttA</fullName>
    </alternativeName>
</protein>
<dbReference type="InterPro" id="IPR017871">
    <property type="entry name" value="ABC_transporter-like_CS"/>
</dbReference>
<evidence type="ECO:0000256" key="1">
    <source>
        <dbReference type="ARBA" id="ARBA00005868"/>
    </source>
</evidence>
<dbReference type="Pfam" id="PF00005">
    <property type="entry name" value="ABC_tran"/>
    <property type="match status" value="2"/>
</dbReference>
<keyword evidence="4 12" id="KW-0699">rRNA-binding</keyword>
<dbReference type="GO" id="GO:0005524">
    <property type="term" value="F:ATP binding"/>
    <property type="evidence" value="ECO:0007669"/>
    <property type="project" value="UniProtKB-UniRule"/>
</dbReference>
<dbReference type="PROSITE" id="PS00211">
    <property type="entry name" value="ABC_TRANSPORTER_1"/>
    <property type="match status" value="1"/>
</dbReference>
<evidence type="ECO:0000313" key="14">
    <source>
        <dbReference type="EMBL" id="RKR00314.1"/>
    </source>
</evidence>
<dbReference type="CDD" id="cd03221">
    <property type="entry name" value="ABCF_EF-3"/>
    <property type="match status" value="2"/>
</dbReference>
<feature type="binding site" evidence="12">
    <location>
        <begin position="42"/>
        <end position="49"/>
    </location>
    <ligand>
        <name>ATP</name>
        <dbReference type="ChEBI" id="CHEBI:30616"/>
        <label>1</label>
    </ligand>
</feature>
<dbReference type="FunFam" id="3.40.50.300:FF:000183">
    <property type="entry name" value="ABC transporter ATP-binding protein yjjK"/>
    <property type="match status" value="1"/>
</dbReference>
<comment type="similarity">
    <text evidence="1 12">Belongs to the ABC transporter superfamily. ABCF family. Translational throttle EttA subfamily.</text>
</comment>
<reference evidence="14 15" key="1">
    <citation type="submission" date="2018-10" db="EMBL/GenBank/DDBJ databases">
        <title>Genomic Encyclopedia of Type Strains, Phase IV (KMG-IV): sequencing the most valuable type-strain genomes for metagenomic binning, comparative biology and taxonomic classification.</title>
        <authorList>
            <person name="Goeker M."/>
        </authorList>
    </citation>
    <scope>NUCLEOTIDE SEQUENCE [LARGE SCALE GENOMIC DNA]</scope>
    <source>
        <strain evidence="14 15">DSM 4734</strain>
    </source>
</reference>
<dbReference type="Pfam" id="PF12848">
    <property type="entry name" value="ABC_tran_Xtn"/>
    <property type="match status" value="1"/>
</dbReference>
<dbReference type="PROSITE" id="PS50893">
    <property type="entry name" value="ABC_TRANSPORTER_2"/>
    <property type="match status" value="2"/>
</dbReference>
<feature type="domain" description="ABC transporter" evidence="13">
    <location>
        <begin position="8"/>
        <end position="259"/>
    </location>
</feature>
<evidence type="ECO:0000256" key="3">
    <source>
        <dbReference type="ARBA" id="ARBA00022555"/>
    </source>
</evidence>
<keyword evidence="9 12" id="KW-0810">Translation regulation</keyword>
<evidence type="ECO:0000256" key="8">
    <source>
        <dbReference type="ARBA" id="ARBA00022840"/>
    </source>
</evidence>
<evidence type="ECO:0000256" key="9">
    <source>
        <dbReference type="ARBA" id="ARBA00022845"/>
    </source>
</evidence>
<keyword evidence="6 12" id="KW-0547">Nucleotide-binding</keyword>
<keyword evidence="2 12" id="KW-0963">Cytoplasm</keyword>
<dbReference type="Proteomes" id="UP000273675">
    <property type="component" value="Unassembled WGS sequence"/>
</dbReference>
<comment type="caution">
    <text evidence="14">The sequence shown here is derived from an EMBL/GenBank/DDBJ whole genome shotgun (WGS) entry which is preliminary data.</text>
</comment>
<dbReference type="SMART" id="SM00382">
    <property type="entry name" value="AAA"/>
    <property type="match status" value="2"/>
</dbReference>
<dbReference type="InterPro" id="IPR027417">
    <property type="entry name" value="P-loop_NTPase"/>
</dbReference>
<evidence type="ECO:0000256" key="11">
    <source>
        <dbReference type="ARBA" id="ARBA00022917"/>
    </source>
</evidence>
<comment type="subunit">
    <text evidence="12">Monomer. Probably contacts ribosomal proteins L1, L5, L33 and S7, the 16S and 23S rRNA and the P-site containing tRNA(fMet).</text>
</comment>
<dbReference type="AlphaFoldDB" id="A0A495DFT9"/>
<comment type="caution">
    <text evidence="12">Lacks conserved residue(s) required for the propagation of feature annotation.</text>
</comment>
<evidence type="ECO:0000256" key="10">
    <source>
        <dbReference type="ARBA" id="ARBA00022884"/>
    </source>
</evidence>
<comment type="subcellular location">
    <subcellularLocation>
        <location evidence="12">Cytoplasm</location>
    </subcellularLocation>
    <text evidence="12">Associates with ribosomes and polysomes.</text>
</comment>
<dbReference type="PANTHER" id="PTHR43858">
    <property type="entry name" value="ENERGY-DEPENDENT TRANSLATIONAL THROTTLE PROTEIN ETTA"/>
    <property type="match status" value="1"/>
</dbReference>
<dbReference type="RefSeq" id="WP_075190342.1">
    <property type="nucleotide sequence ID" value="NZ_RBIM01000003.1"/>
</dbReference>
<evidence type="ECO:0000256" key="4">
    <source>
        <dbReference type="ARBA" id="ARBA00022730"/>
    </source>
</evidence>
<dbReference type="EMBL" id="RBIM01000003">
    <property type="protein sequence ID" value="RKR00314.1"/>
    <property type="molecule type" value="Genomic_DNA"/>
</dbReference>
<dbReference type="FunFam" id="3.40.50.300:FF:000011">
    <property type="entry name" value="Putative ABC transporter ATP-binding component"/>
    <property type="match status" value="1"/>
</dbReference>
<dbReference type="GO" id="GO:0000049">
    <property type="term" value="F:tRNA binding"/>
    <property type="evidence" value="ECO:0007669"/>
    <property type="project" value="UniProtKB-UniRule"/>
</dbReference>
<keyword evidence="10 12" id="KW-0694">RNA-binding</keyword>
<evidence type="ECO:0000256" key="12">
    <source>
        <dbReference type="HAMAP-Rule" id="MF_00847"/>
    </source>
</evidence>
<dbReference type="SUPFAM" id="SSF52540">
    <property type="entry name" value="P-loop containing nucleoside triphosphate hydrolases"/>
    <property type="match status" value="2"/>
</dbReference>
<proteinExistence type="inferred from homology"/>
<comment type="catalytic activity">
    <reaction evidence="12">
        <text>ATP + H2O = ADP + phosphate + H(+)</text>
        <dbReference type="Rhea" id="RHEA:13065"/>
        <dbReference type="ChEBI" id="CHEBI:15377"/>
        <dbReference type="ChEBI" id="CHEBI:15378"/>
        <dbReference type="ChEBI" id="CHEBI:30616"/>
        <dbReference type="ChEBI" id="CHEBI:43474"/>
        <dbReference type="ChEBI" id="CHEBI:456216"/>
    </reaction>
</comment>
<sequence>MAAYKFVYHMDKLSKTYPGAAKPVFDGISLHFLPDAKIGVVGVNGAGKSTLLKIMAGMDTEFTGEAWAEKGVKVGYLAQEPQLDESKTVWENVIEGSAPKQLLEEFNAISMQLAEDYTDELMEKMTELQEKIDNENAWDIDSKIEMAMTALRCPPADWPVTDLSGGERRRVALCRLLLSDPHMLLLDEPTNHLDAESVQWLQNYLEDFKGAVLVVTHDRYFLDSITTWTLELDRGRGVPYEGGYSAWLEQKSKRLAQEDREKSAKDRALMRELEWIRSSPKARQAKSKARIKSYEDLRDAAERAEITTAQITIPPGPRLGGVVVEVENLKKGFEDKLLIDGLSFKLPPGGVVGVIGPNGAGKSTLFKMITGQETPDEGTIRLGETVKLGYVDQSRDTLDPNKTVWQEISGGNDMIELGGKEVPSRAYVGTFNFKGGDQQKKVGLLSGGERNRVHLAKMLQTGGNLLLLDEPTNDLDVETLAALEQALEAYPGCAVVISHDRFFLDRLATHILAFEGDSHVEWFEGNFEDYIEDKKRRLGPDADMPKKIKFQKFGR</sequence>
<keyword evidence="11 12" id="KW-0648">Protein biosynthesis</keyword>
<dbReference type="NCBIfam" id="TIGR03719">
    <property type="entry name" value="ABC_ABC_ChvD"/>
    <property type="match status" value="1"/>
</dbReference>
<evidence type="ECO:0000256" key="6">
    <source>
        <dbReference type="ARBA" id="ARBA00022741"/>
    </source>
</evidence>
<dbReference type="NCBIfam" id="NF008775">
    <property type="entry name" value="PRK11819.1"/>
    <property type="match status" value="1"/>
</dbReference>